<name>R3WFL5_9ENTE</name>
<comment type="caution">
    <text evidence="2">The sequence shown here is derived from an EMBL/GenBank/DDBJ whole genome shotgun (WGS) entry which is preliminary data.</text>
</comment>
<dbReference type="RefSeq" id="WP_010767444.1">
    <property type="nucleotide sequence ID" value="NZ_ASWE01000002.1"/>
</dbReference>
<evidence type="ECO:0000256" key="1">
    <source>
        <dbReference type="SAM" id="Phobius"/>
    </source>
</evidence>
<dbReference type="STRING" id="154621.RV11_GL001309"/>
<protein>
    <submittedName>
        <fullName evidence="2">Uncharacterized protein</fullName>
    </submittedName>
</protein>
<dbReference type="PATRIC" id="fig|1158610.3.peg.749"/>
<keyword evidence="1" id="KW-0472">Membrane</keyword>
<dbReference type="EMBL" id="AJAT01000010">
    <property type="protein sequence ID" value="EOL46651.1"/>
    <property type="molecule type" value="Genomic_DNA"/>
</dbReference>
<dbReference type="OrthoDB" id="2339930at2"/>
<evidence type="ECO:0000313" key="3">
    <source>
        <dbReference type="Proteomes" id="UP000013785"/>
    </source>
</evidence>
<gene>
    <name evidence="2" type="ORF">UC3_00771</name>
</gene>
<proteinExistence type="predicted"/>
<keyword evidence="1" id="KW-1133">Transmembrane helix</keyword>
<reference evidence="2 3" key="1">
    <citation type="submission" date="2013-02" db="EMBL/GenBank/DDBJ databases">
        <title>The Genome Sequence of Enterococcus phoeniculicola BAA-412.</title>
        <authorList>
            <consortium name="The Broad Institute Genome Sequencing Platform"/>
            <consortium name="The Broad Institute Genome Sequencing Center for Infectious Disease"/>
            <person name="Earl A.M."/>
            <person name="Gilmore M.S."/>
            <person name="Lebreton F."/>
            <person name="Walker B."/>
            <person name="Young S.K."/>
            <person name="Zeng Q."/>
            <person name="Gargeya S."/>
            <person name="Fitzgerald M."/>
            <person name="Haas B."/>
            <person name="Abouelleil A."/>
            <person name="Alvarado L."/>
            <person name="Arachchi H.M."/>
            <person name="Berlin A.M."/>
            <person name="Chapman S.B."/>
            <person name="Dewar J."/>
            <person name="Goldberg J."/>
            <person name="Griggs A."/>
            <person name="Gujja S."/>
            <person name="Hansen M."/>
            <person name="Howarth C."/>
            <person name="Imamovic A."/>
            <person name="Larimer J."/>
            <person name="McCowan C."/>
            <person name="Murphy C."/>
            <person name="Neiman D."/>
            <person name="Pearson M."/>
            <person name="Priest M."/>
            <person name="Roberts A."/>
            <person name="Saif S."/>
            <person name="Shea T."/>
            <person name="Sisk P."/>
            <person name="Sykes S."/>
            <person name="Wortman J."/>
            <person name="Nusbaum C."/>
            <person name="Birren B."/>
        </authorList>
    </citation>
    <scope>NUCLEOTIDE SEQUENCE [LARGE SCALE GENOMIC DNA]</scope>
    <source>
        <strain evidence="2 3">ATCC BAA-412</strain>
    </source>
</reference>
<feature type="transmembrane region" description="Helical" evidence="1">
    <location>
        <begin position="6"/>
        <end position="27"/>
    </location>
</feature>
<dbReference type="HOGENOM" id="CLU_1776469_0_0_9"/>
<keyword evidence="1" id="KW-0812">Transmembrane</keyword>
<organism evidence="2 3">
    <name type="scientific">Enterococcus phoeniculicola ATCC BAA-412</name>
    <dbReference type="NCBI Taxonomy" id="1158610"/>
    <lineage>
        <taxon>Bacteria</taxon>
        <taxon>Bacillati</taxon>
        <taxon>Bacillota</taxon>
        <taxon>Bacilli</taxon>
        <taxon>Lactobacillales</taxon>
        <taxon>Enterococcaceae</taxon>
        <taxon>Enterococcus</taxon>
    </lineage>
</organism>
<accession>R3WFL5</accession>
<evidence type="ECO:0000313" key="2">
    <source>
        <dbReference type="EMBL" id="EOL46651.1"/>
    </source>
</evidence>
<sequence>MSKQKIFVRSTVVILVIGCLFFGWKIYQNSTRVILSIENLKNVRIKEEKNQLFITGRADLDSFEKISNYGAVQKGDSLYIYIMKTKSLLKSDKIYENIDKIKISDSKDAPNKIYLVSGNRIEVKYKDNPKMNYIDVIKYSEKRELFK</sequence>
<dbReference type="Proteomes" id="UP000013785">
    <property type="component" value="Unassembled WGS sequence"/>
</dbReference>
<dbReference type="AlphaFoldDB" id="R3WFL5"/>
<keyword evidence="3" id="KW-1185">Reference proteome</keyword>